<evidence type="ECO:0000256" key="5">
    <source>
        <dbReference type="SAM" id="MobiDB-lite"/>
    </source>
</evidence>
<dbReference type="InterPro" id="IPR054722">
    <property type="entry name" value="PolX-like_BBD"/>
</dbReference>
<evidence type="ECO:0000313" key="9">
    <source>
        <dbReference type="Proteomes" id="UP001229421"/>
    </source>
</evidence>
<dbReference type="Pfam" id="PF13976">
    <property type="entry name" value="gag_pre-integrs"/>
    <property type="match status" value="1"/>
</dbReference>
<dbReference type="InterPro" id="IPR036397">
    <property type="entry name" value="RNaseH_sf"/>
</dbReference>
<dbReference type="InterPro" id="IPR012337">
    <property type="entry name" value="RNaseH-like_sf"/>
</dbReference>
<dbReference type="AlphaFoldDB" id="A0AAD8KJ90"/>
<evidence type="ECO:0000256" key="4">
    <source>
        <dbReference type="PROSITE-ProRule" id="PRU00047"/>
    </source>
</evidence>
<dbReference type="EMBL" id="JAUHHV010000005">
    <property type="protein sequence ID" value="KAK1423937.1"/>
    <property type="molecule type" value="Genomic_DNA"/>
</dbReference>
<feature type="region of interest" description="Disordered" evidence="5">
    <location>
        <begin position="736"/>
        <end position="763"/>
    </location>
</feature>
<dbReference type="InterPro" id="IPR036875">
    <property type="entry name" value="Znf_CCHC_sf"/>
</dbReference>
<feature type="compositionally biased region" description="Basic and acidic residues" evidence="5">
    <location>
        <begin position="210"/>
        <end position="219"/>
    </location>
</feature>
<evidence type="ECO:0000256" key="3">
    <source>
        <dbReference type="ARBA" id="ARBA00022801"/>
    </source>
</evidence>
<reference evidence="8" key="1">
    <citation type="journal article" date="2023" name="bioRxiv">
        <title>Improved chromosome-level genome assembly for marigold (Tagetes erecta).</title>
        <authorList>
            <person name="Jiang F."/>
            <person name="Yuan L."/>
            <person name="Wang S."/>
            <person name="Wang H."/>
            <person name="Xu D."/>
            <person name="Wang A."/>
            <person name="Fan W."/>
        </authorList>
    </citation>
    <scope>NUCLEOTIDE SEQUENCE</scope>
    <source>
        <strain evidence="8">WSJ</strain>
        <tissue evidence="8">Leaf</tissue>
    </source>
</reference>
<keyword evidence="4" id="KW-0862">Zinc</keyword>
<dbReference type="SUPFAM" id="SSF57756">
    <property type="entry name" value="Retrovirus zinc finger-like domains"/>
    <property type="match status" value="1"/>
</dbReference>
<feature type="region of interest" description="Disordered" evidence="5">
    <location>
        <begin position="250"/>
        <end position="277"/>
    </location>
</feature>
<evidence type="ECO:0000256" key="1">
    <source>
        <dbReference type="ARBA" id="ARBA00022670"/>
    </source>
</evidence>
<keyword evidence="3" id="KW-0378">Hydrolase</keyword>
<protein>
    <submittedName>
        <fullName evidence="8">Uncharacterized protein</fullName>
    </submittedName>
</protein>
<dbReference type="GO" id="GO:0008233">
    <property type="term" value="F:peptidase activity"/>
    <property type="evidence" value="ECO:0007669"/>
    <property type="project" value="UniProtKB-KW"/>
</dbReference>
<evidence type="ECO:0000259" key="7">
    <source>
        <dbReference type="PROSITE" id="PS50994"/>
    </source>
</evidence>
<dbReference type="GO" id="GO:0008270">
    <property type="term" value="F:zinc ion binding"/>
    <property type="evidence" value="ECO:0007669"/>
    <property type="project" value="UniProtKB-KW"/>
</dbReference>
<feature type="domain" description="Integrase catalytic" evidence="7">
    <location>
        <begin position="483"/>
        <end position="650"/>
    </location>
</feature>
<proteinExistence type="predicted"/>
<feature type="region of interest" description="Disordered" evidence="5">
    <location>
        <begin position="194"/>
        <end position="228"/>
    </location>
</feature>
<gene>
    <name evidence="8" type="ORF">QVD17_19248</name>
</gene>
<keyword evidence="4" id="KW-0863">Zinc-finger</keyword>
<dbReference type="GO" id="GO:0003676">
    <property type="term" value="F:nucleic acid binding"/>
    <property type="evidence" value="ECO:0007669"/>
    <property type="project" value="InterPro"/>
</dbReference>
<name>A0AAD8KJ90_TARER</name>
<feature type="domain" description="CCHC-type" evidence="6">
    <location>
        <begin position="235"/>
        <end position="251"/>
    </location>
</feature>
<dbReference type="Pfam" id="PF00665">
    <property type="entry name" value="rve"/>
    <property type="match status" value="1"/>
</dbReference>
<keyword evidence="2" id="KW-0479">Metal-binding</keyword>
<dbReference type="GO" id="GO:0006508">
    <property type="term" value="P:proteolysis"/>
    <property type="evidence" value="ECO:0007669"/>
    <property type="project" value="UniProtKB-KW"/>
</dbReference>
<dbReference type="PROSITE" id="PS50158">
    <property type="entry name" value="ZF_CCHC"/>
    <property type="match status" value="1"/>
</dbReference>
<dbReference type="SUPFAM" id="SSF53098">
    <property type="entry name" value="Ribonuclease H-like"/>
    <property type="match status" value="1"/>
</dbReference>
<dbReference type="InterPro" id="IPR001878">
    <property type="entry name" value="Znf_CCHC"/>
</dbReference>
<dbReference type="InterPro" id="IPR057670">
    <property type="entry name" value="SH3_retrovirus"/>
</dbReference>
<dbReference type="InterPro" id="IPR039537">
    <property type="entry name" value="Retrotran_Ty1/copia-like"/>
</dbReference>
<dbReference type="InterPro" id="IPR001584">
    <property type="entry name" value="Integrase_cat-core"/>
</dbReference>
<evidence type="ECO:0000256" key="2">
    <source>
        <dbReference type="ARBA" id="ARBA00022723"/>
    </source>
</evidence>
<keyword evidence="9" id="KW-1185">Reference proteome</keyword>
<dbReference type="PANTHER" id="PTHR42648:SF28">
    <property type="entry name" value="TRANSPOSON-ENCODED PROTEIN WITH RIBONUCLEASE H-LIKE AND RETROVIRUS ZINC FINGER-LIKE DOMAINS"/>
    <property type="match status" value="1"/>
</dbReference>
<dbReference type="InterPro" id="IPR013103">
    <property type="entry name" value="RVT_2"/>
</dbReference>
<accession>A0AAD8KJ90</accession>
<dbReference type="PROSITE" id="PS50994">
    <property type="entry name" value="INTEGRASE"/>
    <property type="match status" value="1"/>
</dbReference>
<dbReference type="PANTHER" id="PTHR42648">
    <property type="entry name" value="TRANSPOSASE, PUTATIVE-RELATED"/>
    <property type="match status" value="1"/>
</dbReference>
<dbReference type="InterPro" id="IPR025724">
    <property type="entry name" value="GAG-pre-integrase_dom"/>
</dbReference>
<dbReference type="SMART" id="SM00343">
    <property type="entry name" value="ZnF_C2HC"/>
    <property type="match status" value="1"/>
</dbReference>
<sequence>MASVKFDLEKFDGRNDFSLWRMKMKALLVHQGLVKALEGVDPVVPEKATEKEKHDVEEKWKNLKEKAHSAIILSLGDKVLREVSKETTAHGIWTKLGSLYLTKSLANRLYLKKRLYTFQMGQGKSLNDHVDEFHKMILDLENIDVKIDNEDQAILFLASLPQSYEHFVDTLMFGRDSLTLEDVMAAMNSKELHKRGELKEDGGDGLFVRGRSEQREQKQHKFRSNSKSKSKYKKRCFVCNSEKHFKRDCPELKRKKGDSSSYKSPNSHIAQDDSANSDGYDSADVLCVRNGGSKDQWVMDSGCSYHMTPVREFFSQLTEQDLGSVKLGDDMPCQIVGLGTVNLVLENGMNCSLKGVRYIPELKRSLLSLGSLEKDGYQVSLKNGKAKVSKGSLVYLSGTRKENNIYLLDGKVSQGSAAVAQDAGNSLAWLWHRRLGHISCQGLLELLKQGTITGLTKTDCDISFCENCILGKHKRVKFTRSLHKSKAILDYVHSDLWGPAKNESLGGARYYLSIVDDYSRRVWIYILKSKSEAFGKFKEWKTLVETQTEKKVKKLRTDNGLEFCNDDFNKFCRKHGISRHLTVPGTPQQNGLVERMNRTICNKLRCMLFDSGLPKKFWAEAANTAVYLINRSPSTALDMKTPMEVWSGHKANYNDLKVFGSLVYAHVSQGKLEPRAVKCIFLGYPEGVKGVRLWKLEGGGKRLMVSRNVKFREDVLYKDVIVEKRDESESIHVEVEDVGDSSTSQPSAEKLVQRSKTPTPTVVKDRPKRTVVKPMRFRDHEEDLSAVAFITAANDSVFEPLSYEEAVSADNKDKWVKAMNEEMESLYKNGTWRLVNKTKGQKCVPCKWLYKVKDSDTEGGAPRYKARLVAKGFTQRECIDSNDILSCSEAYIYKSDSINSCCI</sequence>
<feature type="compositionally biased region" description="Polar residues" evidence="5">
    <location>
        <begin position="259"/>
        <end position="277"/>
    </location>
</feature>
<evidence type="ECO:0000259" key="6">
    <source>
        <dbReference type="PROSITE" id="PS50158"/>
    </source>
</evidence>
<dbReference type="Pfam" id="PF07727">
    <property type="entry name" value="RVT_2"/>
    <property type="match status" value="1"/>
</dbReference>
<dbReference type="Pfam" id="PF14223">
    <property type="entry name" value="Retrotran_gag_2"/>
    <property type="match status" value="1"/>
</dbReference>
<evidence type="ECO:0000313" key="8">
    <source>
        <dbReference type="EMBL" id="KAK1423937.1"/>
    </source>
</evidence>
<comment type="caution">
    <text evidence="8">The sequence shown here is derived from an EMBL/GenBank/DDBJ whole genome shotgun (WGS) entry which is preliminary data.</text>
</comment>
<keyword evidence="1" id="KW-0645">Protease</keyword>
<dbReference type="GO" id="GO:0015074">
    <property type="term" value="P:DNA integration"/>
    <property type="evidence" value="ECO:0007669"/>
    <property type="project" value="InterPro"/>
</dbReference>
<organism evidence="8 9">
    <name type="scientific">Tagetes erecta</name>
    <name type="common">African marigold</name>
    <dbReference type="NCBI Taxonomy" id="13708"/>
    <lineage>
        <taxon>Eukaryota</taxon>
        <taxon>Viridiplantae</taxon>
        <taxon>Streptophyta</taxon>
        <taxon>Embryophyta</taxon>
        <taxon>Tracheophyta</taxon>
        <taxon>Spermatophyta</taxon>
        <taxon>Magnoliopsida</taxon>
        <taxon>eudicotyledons</taxon>
        <taxon>Gunneridae</taxon>
        <taxon>Pentapetalae</taxon>
        <taxon>asterids</taxon>
        <taxon>campanulids</taxon>
        <taxon>Asterales</taxon>
        <taxon>Asteraceae</taxon>
        <taxon>Asteroideae</taxon>
        <taxon>Heliantheae alliance</taxon>
        <taxon>Tageteae</taxon>
        <taxon>Tagetes</taxon>
    </lineage>
</organism>
<dbReference type="Proteomes" id="UP001229421">
    <property type="component" value="Unassembled WGS sequence"/>
</dbReference>
<dbReference type="Pfam" id="PF22936">
    <property type="entry name" value="Pol_BBD"/>
    <property type="match status" value="1"/>
</dbReference>
<dbReference type="Gene3D" id="3.30.420.10">
    <property type="entry name" value="Ribonuclease H-like superfamily/Ribonuclease H"/>
    <property type="match status" value="1"/>
</dbReference>
<dbReference type="Pfam" id="PF25597">
    <property type="entry name" value="SH3_retrovirus"/>
    <property type="match status" value="1"/>
</dbReference>